<keyword evidence="6" id="KW-1185">Reference proteome</keyword>
<reference evidence="6" key="1">
    <citation type="submission" date="2016-10" db="EMBL/GenBank/DDBJ databases">
        <authorList>
            <person name="Varghese N."/>
            <person name="Submissions S."/>
        </authorList>
    </citation>
    <scope>NUCLEOTIDE SEQUENCE [LARGE SCALE GENOMIC DNA]</scope>
    <source>
        <strain evidence="6">CGMCC 1.10121</strain>
    </source>
</reference>
<feature type="domain" description="HTH bat-type" evidence="3">
    <location>
        <begin position="148"/>
        <end position="199"/>
    </location>
</feature>
<organism evidence="5 6">
    <name type="scientific">Halogranum amylolyticum</name>
    <dbReference type="NCBI Taxonomy" id="660520"/>
    <lineage>
        <taxon>Archaea</taxon>
        <taxon>Methanobacteriati</taxon>
        <taxon>Methanobacteriota</taxon>
        <taxon>Stenosarchaea group</taxon>
        <taxon>Halobacteria</taxon>
        <taxon>Halobacteriales</taxon>
        <taxon>Haloferacaceae</taxon>
    </lineage>
</organism>
<accession>A0A1H8RV32</accession>
<dbReference type="PANTHER" id="PTHR34236">
    <property type="entry name" value="DIMETHYL SULFOXIDE REDUCTASE TRANSCRIPTIONAL ACTIVATOR"/>
    <property type="match status" value="1"/>
</dbReference>
<dbReference type="AlphaFoldDB" id="A0A1H8RV32"/>
<evidence type="ECO:0000256" key="1">
    <source>
        <dbReference type="ARBA" id="ARBA00023015"/>
    </source>
</evidence>
<dbReference type="Pfam" id="PF04967">
    <property type="entry name" value="HTH_10"/>
    <property type="match status" value="1"/>
</dbReference>
<dbReference type="EMBL" id="FODV01000004">
    <property type="protein sequence ID" value="SEO70205.1"/>
    <property type="molecule type" value="Genomic_DNA"/>
</dbReference>
<evidence type="ECO:0000313" key="6">
    <source>
        <dbReference type="Proteomes" id="UP000199126"/>
    </source>
</evidence>
<evidence type="ECO:0000259" key="4">
    <source>
        <dbReference type="Pfam" id="PF24278"/>
    </source>
</evidence>
<dbReference type="PANTHER" id="PTHR34236:SF1">
    <property type="entry name" value="DIMETHYL SULFOXIDE REDUCTASE TRANSCRIPTIONAL ACTIVATOR"/>
    <property type="match status" value="1"/>
</dbReference>
<dbReference type="InterPro" id="IPR056493">
    <property type="entry name" value="HVO_0513_N"/>
</dbReference>
<protein>
    <submittedName>
        <fullName evidence="5">Predicted DNA binding protein, contains HTH domain</fullName>
    </submittedName>
</protein>
<keyword evidence="1" id="KW-0805">Transcription regulation</keyword>
<keyword evidence="2" id="KW-0804">Transcription</keyword>
<name>A0A1H8RV32_9EURY</name>
<feature type="domain" description="HVO-0513-like N-terminal" evidence="4">
    <location>
        <begin position="10"/>
        <end position="137"/>
    </location>
</feature>
<evidence type="ECO:0000313" key="5">
    <source>
        <dbReference type="EMBL" id="SEO70205.1"/>
    </source>
</evidence>
<evidence type="ECO:0000259" key="3">
    <source>
        <dbReference type="Pfam" id="PF04967"/>
    </source>
</evidence>
<dbReference type="InterPro" id="IPR007050">
    <property type="entry name" value="HTH_bacterioopsin"/>
</dbReference>
<dbReference type="Pfam" id="PF24278">
    <property type="entry name" value="HVO_0513_N"/>
    <property type="match status" value="1"/>
</dbReference>
<dbReference type="Proteomes" id="UP000199126">
    <property type="component" value="Unassembled WGS sequence"/>
</dbReference>
<sequence length="205" mass="22434">MRLPIPKGSDVDDAVEREEMVAWHARSDGAVSFLSVVTGDLGVVRETVEAIDPVRSVEYAAIDDDTFYVYAELEATPADVALWETFEDRHVVVVPPVVYLDAGTVRLTVLGDPADLRAVVADFPDDVGVEIRRLSEHRHLAGSLAGRLTRRQLEAVRVAREVGYYEVPREGSLTEVAETLDCSESAASTLLRKGQRALVDAAFGR</sequence>
<gene>
    <name evidence="5" type="ORF">SAMN04487948_104256</name>
</gene>
<evidence type="ECO:0000256" key="2">
    <source>
        <dbReference type="ARBA" id="ARBA00023163"/>
    </source>
</evidence>
<proteinExistence type="predicted"/>